<sequence length="364" mass="38190">MTDATAGPADGPAARRERIAALVAARGTARVADLAVELGAAAVTVRRDVEALAAAGRLHRRHGVVSAARRDAPALGRVVAIGEPNGYLGVILRGADAAVAAHGGRYVLEVARDQAAAAAAVRRALRTPDLAGVLYAPRWRSVEEVATDPVAGICPPEVPLVVVERFAPRGSALAQRDAVRSDHATGVHLALSHLRAHGHRRIVLFCRDDSPSARTVRGCFRDALRSLGLPVLSEPLLSSDGADATHGAQAPDPAEAVRRLKATALLVHSDTDALSLVPRLAGAGLRVPDDVSVVAYDDVVAGLGDVRLTAVAPPKREVGRAAVDLLAWRRAAPDAPCRHLEIAPHLVERHSVRSIERSRAIVRS</sequence>
<gene>
    <name evidence="5" type="ORF">AB1207_19330</name>
</gene>
<dbReference type="PANTHER" id="PTHR30146">
    <property type="entry name" value="LACI-RELATED TRANSCRIPTIONAL REPRESSOR"/>
    <property type="match status" value="1"/>
</dbReference>
<evidence type="ECO:0000256" key="3">
    <source>
        <dbReference type="ARBA" id="ARBA00023163"/>
    </source>
</evidence>
<feature type="domain" description="HTH deoR-type" evidence="4">
    <location>
        <begin position="12"/>
        <end position="67"/>
    </location>
</feature>
<evidence type="ECO:0000256" key="1">
    <source>
        <dbReference type="ARBA" id="ARBA00023015"/>
    </source>
</evidence>
<dbReference type="SUPFAM" id="SSF53822">
    <property type="entry name" value="Periplasmic binding protein-like I"/>
    <property type="match status" value="1"/>
</dbReference>
<dbReference type="EMBL" id="JBFNQN010000014">
    <property type="protein sequence ID" value="MEW9266907.1"/>
    <property type="molecule type" value="Genomic_DNA"/>
</dbReference>
<comment type="caution">
    <text evidence="5">The sequence shown here is derived from an EMBL/GenBank/DDBJ whole genome shotgun (WGS) entry which is preliminary data.</text>
</comment>
<evidence type="ECO:0000259" key="4">
    <source>
        <dbReference type="PROSITE" id="PS51000"/>
    </source>
</evidence>
<accession>A0ABV3PCF7</accession>
<evidence type="ECO:0000313" key="6">
    <source>
        <dbReference type="Proteomes" id="UP001555826"/>
    </source>
</evidence>
<dbReference type="InterPro" id="IPR018356">
    <property type="entry name" value="Tscrpt_reg_HTH_DeoR_CS"/>
</dbReference>
<dbReference type="PANTHER" id="PTHR30146:SF155">
    <property type="entry name" value="ALANINE RACEMASE"/>
    <property type="match status" value="1"/>
</dbReference>
<keyword evidence="6" id="KW-1185">Reference proteome</keyword>
<evidence type="ECO:0000256" key="2">
    <source>
        <dbReference type="ARBA" id="ARBA00023125"/>
    </source>
</evidence>
<dbReference type="Pfam" id="PF13377">
    <property type="entry name" value="Peripla_BP_3"/>
    <property type="match status" value="1"/>
</dbReference>
<keyword evidence="1" id="KW-0805">Transcription regulation</keyword>
<protein>
    <submittedName>
        <fullName evidence="5">Substrate-binding domain-containing protein</fullName>
    </submittedName>
</protein>
<dbReference type="PROSITE" id="PS51000">
    <property type="entry name" value="HTH_DEOR_2"/>
    <property type="match status" value="1"/>
</dbReference>
<dbReference type="PROSITE" id="PS00894">
    <property type="entry name" value="HTH_DEOR_1"/>
    <property type="match status" value="1"/>
</dbReference>
<proteinExistence type="predicted"/>
<dbReference type="Pfam" id="PF08220">
    <property type="entry name" value="HTH_DeoR"/>
    <property type="match status" value="1"/>
</dbReference>
<dbReference type="Gene3D" id="3.40.50.2300">
    <property type="match status" value="2"/>
</dbReference>
<keyword evidence="3" id="KW-0804">Transcription</keyword>
<dbReference type="InterPro" id="IPR046335">
    <property type="entry name" value="LacI/GalR-like_sensor"/>
</dbReference>
<dbReference type="RefSeq" id="WP_367640040.1">
    <property type="nucleotide sequence ID" value="NZ_JBFNQN010000014.1"/>
</dbReference>
<name>A0ABV3PCF7_9ACTN</name>
<keyword evidence="2" id="KW-0238">DNA-binding</keyword>
<organism evidence="5 6">
    <name type="scientific">Kineococcus endophyticus</name>
    <dbReference type="NCBI Taxonomy" id="1181883"/>
    <lineage>
        <taxon>Bacteria</taxon>
        <taxon>Bacillati</taxon>
        <taxon>Actinomycetota</taxon>
        <taxon>Actinomycetes</taxon>
        <taxon>Kineosporiales</taxon>
        <taxon>Kineosporiaceae</taxon>
        <taxon>Kineococcus</taxon>
    </lineage>
</organism>
<dbReference type="InterPro" id="IPR001034">
    <property type="entry name" value="DeoR_HTH"/>
</dbReference>
<dbReference type="SMART" id="SM00420">
    <property type="entry name" value="HTH_DEOR"/>
    <property type="match status" value="1"/>
</dbReference>
<reference evidence="5 6" key="1">
    <citation type="submission" date="2024-07" db="EMBL/GenBank/DDBJ databases">
        <authorList>
            <person name="Thanompreechachai J."/>
            <person name="Duangmal K."/>
        </authorList>
    </citation>
    <scope>NUCLEOTIDE SEQUENCE [LARGE SCALE GENOMIC DNA]</scope>
    <source>
        <strain evidence="5 6">KCTC 19886</strain>
    </source>
</reference>
<dbReference type="Proteomes" id="UP001555826">
    <property type="component" value="Unassembled WGS sequence"/>
</dbReference>
<dbReference type="InterPro" id="IPR028082">
    <property type="entry name" value="Peripla_BP_I"/>
</dbReference>
<evidence type="ECO:0000313" key="5">
    <source>
        <dbReference type="EMBL" id="MEW9266907.1"/>
    </source>
</evidence>